<evidence type="ECO:0000256" key="1">
    <source>
        <dbReference type="SAM" id="MobiDB-lite"/>
    </source>
</evidence>
<comment type="caution">
    <text evidence="4">The sequence shown here is derived from an EMBL/GenBank/DDBJ whole genome shotgun (WGS) entry which is preliminary data.</text>
</comment>
<feature type="compositionally biased region" description="Low complexity" evidence="1">
    <location>
        <begin position="77"/>
        <end position="97"/>
    </location>
</feature>
<feature type="compositionally biased region" description="Low complexity" evidence="1">
    <location>
        <begin position="41"/>
        <end position="61"/>
    </location>
</feature>
<evidence type="ECO:0000256" key="2">
    <source>
        <dbReference type="SAM" id="Phobius"/>
    </source>
</evidence>
<feature type="region of interest" description="Disordered" evidence="1">
    <location>
        <begin position="1"/>
        <end position="148"/>
    </location>
</feature>
<keyword evidence="2" id="KW-1133">Transmembrane helix</keyword>
<proteinExistence type="predicted"/>
<feature type="compositionally biased region" description="Low complexity" evidence="1">
    <location>
        <begin position="270"/>
        <end position="292"/>
    </location>
</feature>
<evidence type="ECO:0000313" key="5">
    <source>
        <dbReference type="Proteomes" id="UP000518752"/>
    </source>
</evidence>
<dbReference type="OrthoDB" id="2564812at2759"/>
<dbReference type="Proteomes" id="UP000518752">
    <property type="component" value="Unassembled WGS sequence"/>
</dbReference>
<keyword evidence="2" id="KW-0472">Membrane</keyword>
<feature type="compositionally biased region" description="Pro residues" evidence="1">
    <location>
        <begin position="1"/>
        <end position="11"/>
    </location>
</feature>
<dbReference type="EMBL" id="JAACJN010000013">
    <property type="protein sequence ID" value="KAF5390831.1"/>
    <property type="molecule type" value="Genomic_DNA"/>
</dbReference>
<evidence type="ECO:0000259" key="3">
    <source>
        <dbReference type="Pfam" id="PF24855"/>
    </source>
</evidence>
<name>A0A8H5MEK7_9AGAR</name>
<dbReference type="AlphaFoldDB" id="A0A8H5MEK7"/>
<gene>
    <name evidence="4" type="ORF">D9757_004456</name>
</gene>
<protein>
    <recommendedName>
        <fullName evidence="3">DUF7729 domain-containing protein</fullName>
    </recommendedName>
</protein>
<keyword evidence="5" id="KW-1185">Reference proteome</keyword>
<dbReference type="InterPro" id="IPR056146">
    <property type="entry name" value="DUF7729"/>
</dbReference>
<feature type="compositionally biased region" description="Basic and acidic residues" evidence="1">
    <location>
        <begin position="129"/>
        <end position="148"/>
    </location>
</feature>
<feature type="transmembrane region" description="Helical" evidence="2">
    <location>
        <begin position="533"/>
        <end position="556"/>
    </location>
</feature>
<dbReference type="PANTHER" id="PTHR39460">
    <property type="entry name" value="EXPRESSED PROTEIN"/>
    <property type="match status" value="1"/>
</dbReference>
<evidence type="ECO:0000313" key="4">
    <source>
        <dbReference type="EMBL" id="KAF5390831.1"/>
    </source>
</evidence>
<keyword evidence="2" id="KW-0812">Transmembrane</keyword>
<dbReference type="PANTHER" id="PTHR39460:SF1">
    <property type="entry name" value="C6 TRANSCRIPTION FACTOR"/>
    <property type="match status" value="1"/>
</dbReference>
<accession>A0A8H5MEK7</accession>
<sequence>MFTPPGSPLPSPRAKLDQPNPLEEMQRQAANALLTPPLPSPGSSTSLTTPLPYSPSDSSSSVNSYKPLPLPPHTRPSHTTSSSSFGYSPSPSSTPCDSPLPSPPLSPSSESRFSSEKYLTQQERIPLARKRDLEDQLHQHQSRSETKRRIGRNLKWTAIMIPILLVLATLSSHYRSSLSRMVGCMSREKNSSLELGDLENDGQPRVDIFGNPADGIHSLESMFLPHHHHGHHVEVPVDDRATLLRRASSGGISVSVASATGTPTGTQLMTGTAASTSSSTVTPTTVQDLPSIPSSSPALPTPFLQPWDSNIAQNFSSQNCFSFFFAMINDNNFRRCRPFGLLQMTSNQFSNLQSNLTALNAVVWGTCNPPLGVDQCASIMTSYASSLRSACSKDLSDRNLNAVNTLSALQAYSLTYNAGCLPDPTTDSYCYVKAAHSTNPSDLYFYSLPSGTSISNTTTLTCSSCTKSLMSLYVNSLNANASLYPQLAQVYGSAQALASSTCGPTYAQVSTNSQPDTSGGTVSLRLGLTWRRVLSLASPSSMVLCILGALGGLALLI</sequence>
<dbReference type="Pfam" id="PF24855">
    <property type="entry name" value="DUF7729"/>
    <property type="match status" value="1"/>
</dbReference>
<feature type="region of interest" description="Disordered" evidence="1">
    <location>
        <begin position="263"/>
        <end position="292"/>
    </location>
</feature>
<feature type="domain" description="DUF7729" evidence="3">
    <location>
        <begin position="303"/>
        <end position="510"/>
    </location>
</feature>
<organism evidence="4 5">
    <name type="scientific">Collybiopsis confluens</name>
    <dbReference type="NCBI Taxonomy" id="2823264"/>
    <lineage>
        <taxon>Eukaryota</taxon>
        <taxon>Fungi</taxon>
        <taxon>Dikarya</taxon>
        <taxon>Basidiomycota</taxon>
        <taxon>Agaricomycotina</taxon>
        <taxon>Agaricomycetes</taxon>
        <taxon>Agaricomycetidae</taxon>
        <taxon>Agaricales</taxon>
        <taxon>Marasmiineae</taxon>
        <taxon>Omphalotaceae</taxon>
        <taxon>Collybiopsis</taxon>
    </lineage>
</organism>
<reference evidence="4 5" key="1">
    <citation type="journal article" date="2020" name="ISME J.">
        <title>Uncovering the hidden diversity of litter-decomposition mechanisms in mushroom-forming fungi.</title>
        <authorList>
            <person name="Floudas D."/>
            <person name="Bentzer J."/>
            <person name="Ahren D."/>
            <person name="Johansson T."/>
            <person name="Persson P."/>
            <person name="Tunlid A."/>
        </authorList>
    </citation>
    <scope>NUCLEOTIDE SEQUENCE [LARGE SCALE GENOMIC DNA]</scope>
    <source>
        <strain evidence="4 5">CBS 406.79</strain>
    </source>
</reference>